<dbReference type="WBParaSite" id="PS1159_v2.g18694.t1">
    <property type="protein sequence ID" value="PS1159_v2.g18694.t1"/>
    <property type="gene ID" value="PS1159_v2.g18694"/>
</dbReference>
<name>A0AC35FLG1_9BILA</name>
<dbReference type="Proteomes" id="UP000887580">
    <property type="component" value="Unplaced"/>
</dbReference>
<proteinExistence type="predicted"/>
<organism evidence="1 2">
    <name type="scientific">Panagrolaimus sp. PS1159</name>
    <dbReference type="NCBI Taxonomy" id="55785"/>
    <lineage>
        <taxon>Eukaryota</taxon>
        <taxon>Metazoa</taxon>
        <taxon>Ecdysozoa</taxon>
        <taxon>Nematoda</taxon>
        <taxon>Chromadorea</taxon>
        <taxon>Rhabditida</taxon>
        <taxon>Tylenchina</taxon>
        <taxon>Panagrolaimomorpha</taxon>
        <taxon>Panagrolaimoidea</taxon>
        <taxon>Panagrolaimidae</taxon>
        <taxon>Panagrolaimus</taxon>
    </lineage>
</organism>
<evidence type="ECO:0000313" key="2">
    <source>
        <dbReference type="WBParaSite" id="PS1159_v2.g18694.t1"/>
    </source>
</evidence>
<reference evidence="2" key="1">
    <citation type="submission" date="2022-11" db="UniProtKB">
        <authorList>
            <consortium name="WormBaseParasite"/>
        </authorList>
    </citation>
    <scope>IDENTIFICATION</scope>
</reference>
<accession>A0AC35FLG1</accession>
<evidence type="ECO:0000313" key="1">
    <source>
        <dbReference type="Proteomes" id="UP000887580"/>
    </source>
</evidence>
<protein>
    <submittedName>
        <fullName evidence="2">Translation elongation factor IF5A C-terminal domain-containing protein</fullName>
    </submittedName>
</protein>
<sequence length="137" mass="15099">MSSSVANSEASKTYPKQCSALCKNDFVMIKNRPCKIVEMSVTKDGKHGHSKVHITALDIFAKKKLENLLSINEDNFVTLLDLKTCETKNNLCLPNGELGIQIKSAFEKSGDQGIIVIVVEACNEEAILSWKKMPANN</sequence>